<proteinExistence type="predicted"/>
<dbReference type="PANTHER" id="PTHR33204:SF18">
    <property type="entry name" value="TRANSCRIPTIONAL REGULATORY PROTEIN"/>
    <property type="match status" value="1"/>
</dbReference>
<keyword evidence="2" id="KW-0238">DNA-binding</keyword>
<sequence length="228" mass="24683">MSSRTYGQFCGLARALEIIGERWSLLIVRDLVLGPKRFTELQAGLPKIPASTLSARLNELEQSGVLRRRLLPQLDAAVVYELTEYGGELDQIVLDLGLWGARSLGRPAPEDVFTLDAAILSLYTTFQSEKAKGIHATYELHYPGGMVLHAIIEDGALKVADGAHPGADAMIEPLGPFITDLLSGQLSPAEALRTGKVRLEGATEYLELFTQLFHIPAAPKAAPGIVVR</sequence>
<evidence type="ECO:0000256" key="1">
    <source>
        <dbReference type="ARBA" id="ARBA00023015"/>
    </source>
</evidence>
<dbReference type="Gene3D" id="3.30.1050.10">
    <property type="entry name" value="SCP2 sterol-binding domain"/>
    <property type="match status" value="1"/>
</dbReference>
<evidence type="ECO:0000313" key="5">
    <source>
        <dbReference type="EMBL" id="ANN22163.1"/>
    </source>
</evidence>
<accession>A0A193CCT8</accession>
<gene>
    <name evidence="5" type="ORF">SD37_32070</name>
</gene>
<dbReference type="InterPro" id="IPR036527">
    <property type="entry name" value="SCP2_sterol-bd_dom_sf"/>
</dbReference>
<dbReference type="KEGG" id="aori:SD37_32070"/>
<feature type="domain" description="HTH hxlR-type" evidence="4">
    <location>
        <begin position="10"/>
        <end position="108"/>
    </location>
</feature>
<keyword evidence="6" id="KW-1185">Reference proteome</keyword>
<dbReference type="InterPro" id="IPR036388">
    <property type="entry name" value="WH-like_DNA-bd_sf"/>
</dbReference>
<dbReference type="AlphaFoldDB" id="A0A193CCT8"/>
<dbReference type="PROSITE" id="PS51118">
    <property type="entry name" value="HTH_HXLR"/>
    <property type="match status" value="1"/>
</dbReference>
<dbReference type="SUPFAM" id="SSF55718">
    <property type="entry name" value="SCP-like"/>
    <property type="match status" value="1"/>
</dbReference>
<dbReference type="eggNOG" id="COG1733">
    <property type="taxonomic scope" value="Bacteria"/>
</dbReference>
<dbReference type="SUPFAM" id="SSF46785">
    <property type="entry name" value="Winged helix' DNA-binding domain"/>
    <property type="match status" value="1"/>
</dbReference>
<evidence type="ECO:0000313" key="6">
    <source>
        <dbReference type="Proteomes" id="UP000093695"/>
    </source>
</evidence>
<dbReference type="EMBL" id="CP016174">
    <property type="protein sequence ID" value="ANN22163.1"/>
    <property type="molecule type" value="Genomic_DNA"/>
</dbReference>
<evidence type="ECO:0000259" key="4">
    <source>
        <dbReference type="PROSITE" id="PS51118"/>
    </source>
</evidence>
<evidence type="ECO:0000256" key="2">
    <source>
        <dbReference type="ARBA" id="ARBA00023125"/>
    </source>
</evidence>
<name>A0A193CCT8_AMYOR</name>
<protein>
    <submittedName>
        <fullName evidence="5">HxlR family transcriptional regulator</fullName>
    </submittedName>
</protein>
<reference evidence="5 6" key="1">
    <citation type="journal article" date="2015" name="Genome Announc.">
        <title>Draft Genome Sequence of Norvancomycin-Producing Strain Amycolatopsis orientalis CPCC200066.</title>
        <authorList>
            <person name="Lei X."/>
            <person name="Yuan F."/>
            <person name="Shi Y."/>
            <person name="Li X."/>
            <person name="Wang L."/>
            <person name="Hong B."/>
        </authorList>
    </citation>
    <scope>NUCLEOTIDE SEQUENCE [LARGE SCALE GENOMIC DNA]</scope>
    <source>
        <strain evidence="5 6">B-37</strain>
    </source>
</reference>
<keyword evidence="3" id="KW-0804">Transcription</keyword>
<dbReference type="InterPro" id="IPR036390">
    <property type="entry name" value="WH_DNA-bd_sf"/>
</dbReference>
<dbReference type="Proteomes" id="UP000093695">
    <property type="component" value="Chromosome"/>
</dbReference>
<evidence type="ECO:0000256" key="3">
    <source>
        <dbReference type="ARBA" id="ARBA00023163"/>
    </source>
</evidence>
<dbReference type="RefSeq" id="WP_044855848.1">
    <property type="nucleotide sequence ID" value="NZ_CP016174.1"/>
</dbReference>
<dbReference type="GO" id="GO:0003677">
    <property type="term" value="F:DNA binding"/>
    <property type="evidence" value="ECO:0007669"/>
    <property type="project" value="UniProtKB-KW"/>
</dbReference>
<dbReference type="InterPro" id="IPR002577">
    <property type="entry name" value="HTH_HxlR"/>
</dbReference>
<organism evidence="5 6">
    <name type="scientific">Amycolatopsis orientalis</name>
    <name type="common">Nocardia orientalis</name>
    <dbReference type="NCBI Taxonomy" id="31958"/>
    <lineage>
        <taxon>Bacteria</taxon>
        <taxon>Bacillati</taxon>
        <taxon>Actinomycetota</taxon>
        <taxon>Actinomycetes</taxon>
        <taxon>Pseudonocardiales</taxon>
        <taxon>Pseudonocardiaceae</taxon>
        <taxon>Amycolatopsis</taxon>
    </lineage>
</organism>
<keyword evidence="1" id="KW-0805">Transcription regulation</keyword>
<dbReference type="Gene3D" id="1.10.10.10">
    <property type="entry name" value="Winged helix-like DNA-binding domain superfamily/Winged helix DNA-binding domain"/>
    <property type="match status" value="1"/>
</dbReference>
<dbReference type="Pfam" id="PF01638">
    <property type="entry name" value="HxlR"/>
    <property type="match status" value="1"/>
</dbReference>
<dbReference type="PANTHER" id="PTHR33204">
    <property type="entry name" value="TRANSCRIPTIONAL REGULATOR, MARR FAMILY"/>
    <property type="match status" value="1"/>
</dbReference>
<dbReference type="STRING" id="31958.SD37_32070"/>